<name>A0A8E2DJD1_9APHY</name>
<proteinExistence type="predicted"/>
<evidence type="ECO:0000313" key="1">
    <source>
        <dbReference type="EMBL" id="OCH90280.1"/>
    </source>
</evidence>
<protein>
    <submittedName>
        <fullName evidence="1">Uncharacterized protein</fullName>
    </submittedName>
</protein>
<keyword evidence="2" id="KW-1185">Reference proteome</keyword>
<dbReference type="Proteomes" id="UP000250043">
    <property type="component" value="Unassembled WGS sequence"/>
</dbReference>
<evidence type="ECO:0000313" key="2">
    <source>
        <dbReference type="Proteomes" id="UP000250043"/>
    </source>
</evidence>
<gene>
    <name evidence="1" type="ORF">OBBRIDRAFT_804071</name>
</gene>
<dbReference type="AlphaFoldDB" id="A0A8E2DJD1"/>
<organism evidence="1 2">
    <name type="scientific">Obba rivulosa</name>
    <dbReference type="NCBI Taxonomy" id="1052685"/>
    <lineage>
        <taxon>Eukaryota</taxon>
        <taxon>Fungi</taxon>
        <taxon>Dikarya</taxon>
        <taxon>Basidiomycota</taxon>
        <taxon>Agaricomycotina</taxon>
        <taxon>Agaricomycetes</taxon>
        <taxon>Polyporales</taxon>
        <taxon>Gelatoporiaceae</taxon>
        <taxon>Obba</taxon>
    </lineage>
</organism>
<dbReference type="EMBL" id="KV722407">
    <property type="protein sequence ID" value="OCH90280.1"/>
    <property type="molecule type" value="Genomic_DNA"/>
</dbReference>
<accession>A0A8E2DJD1</accession>
<sequence length="288" mass="32369">MRKEMCQKEHRTPPGSCPSGILYKDAWSWAGQAADVHMALALNMEKTYLCIVELVQTVPGSKGVLGQDVILVPVKRTVAEDVTVYVADLTPSGRQALPSCWRNRLILPRRSTLSHGHGFDASKQWHRDSMNSSLLSKYIIIVMLNILGRCTYGTRAIKCPDARSALQVVQQHMVVILLTSDSIREVRIPIKIYTVVMSSAKYSTDSKKPHKSFLLIDTKVIDYVPENAHLGTQDLKLICFQKEFFLSQNVNDLLNMPDMVLEAVPVDNNIIKVHIHPNSKHYSHLAAR</sequence>
<reference evidence="1 2" key="1">
    <citation type="submission" date="2016-07" db="EMBL/GenBank/DDBJ databases">
        <title>Draft genome of the white-rot fungus Obba rivulosa 3A-2.</title>
        <authorList>
            <consortium name="DOE Joint Genome Institute"/>
            <person name="Miettinen O."/>
            <person name="Riley R."/>
            <person name="Acob R."/>
            <person name="Barry K."/>
            <person name="Cullen D."/>
            <person name="De Vries R."/>
            <person name="Hainaut M."/>
            <person name="Hatakka A."/>
            <person name="Henrissat B."/>
            <person name="Hilden K."/>
            <person name="Kuo R."/>
            <person name="Labutti K."/>
            <person name="Lipzen A."/>
            <person name="Makela M.R."/>
            <person name="Sandor L."/>
            <person name="Spatafora J.W."/>
            <person name="Grigoriev I.V."/>
            <person name="Hibbett D.S."/>
        </authorList>
    </citation>
    <scope>NUCLEOTIDE SEQUENCE [LARGE SCALE GENOMIC DNA]</scope>
    <source>
        <strain evidence="1 2">3A-2</strain>
    </source>
</reference>